<protein>
    <submittedName>
        <fullName evidence="1">Uncharacterized protein</fullName>
    </submittedName>
</protein>
<organism evidence="1 2">
    <name type="scientific">Hyaloperonospora brassicae</name>
    <name type="common">Brassica downy mildew</name>
    <name type="synonym">Peronospora brassicae</name>
    <dbReference type="NCBI Taxonomy" id="162125"/>
    <lineage>
        <taxon>Eukaryota</taxon>
        <taxon>Sar</taxon>
        <taxon>Stramenopiles</taxon>
        <taxon>Oomycota</taxon>
        <taxon>Peronosporomycetes</taxon>
        <taxon>Peronosporales</taxon>
        <taxon>Peronosporaceae</taxon>
        <taxon>Hyaloperonospora</taxon>
    </lineage>
</organism>
<dbReference type="EMBL" id="CANTFL010000470">
    <property type="protein sequence ID" value="CAI5723156.1"/>
    <property type="molecule type" value="Genomic_DNA"/>
</dbReference>
<comment type="caution">
    <text evidence="1">The sequence shown here is derived from an EMBL/GenBank/DDBJ whole genome shotgun (WGS) entry which is preliminary data.</text>
</comment>
<dbReference type="AlphaFoldDB" id="A0AAV0TPY0"/>
<gene>
    <name evidence="1" type="ORF">HBR001_LOCUS3047</name>
</gene>
<proteinExistence type="predicted"/>
<dbReference type="SUPFAM" id="SSF48371">
    <property type="entry name" value="ARM repeat"/>
    <property type="match status" value="1"/>
</dbReference>
<sequence length="357" mass="39166">MKHATLTSYVKQLQTWLEWDVTQGDDGPAKQLFVEALTDIAALPLDSMSMEIRRLLVVSGTAVVRPQTSASREESNGAANNARKVHLDRVVAALNARDVLLKCKAANAVGSLSISRVAGQQLLDSYGDAIVQSVAKMATRKNQWVQGDAFFVLGWMVVIADEAMLTTIAALLPTVVKCLHRNVKLPSNVKRGADGEDAMEGRVAQQARATAPLSEKESNLRVYALVLLLNFSQRRVEVFEAQLERLLPMLKDLVMELLEPTPPRGTTNESSTTSSTSVVSTLEYAEVLRLVITLLSVLVDQLGSAACQLLELRILPHLLKLKRVLDAAALRELLGERESQDVEERLEAVVETLVHCR</sequence>
<evidence type="ECO:0000313" key="1">
    <source>
        <dbReference type="EMBL" id="CAI5723156.1"/>
    </source>
</evidence>
<accession>A0AAV0TPY0</accession>
<dbReference type="InterPro" id="IPR016024">
    <property type="entry name" value="ARM-type_fold"/>
</dbReference>
<dbReference type="Proteomes" id="UP001162031">
    <property type="component" value="Unassembled WGS sequence"/>
</dbReference>
<keyword evidence="2" id="KW-1185">Reference proteome</keyword>
<reference evidence="1" key="1">
    <citation type="submission" date="2022-12" db="EMBL/GenBank/DDBJ databases">
        <authorList>
            <person name="Webb A."/>
        </authorList>
    </citation>
    <scope>NUCLEOTIDE SEQUENCE</scope>
    <source>
        <strain evidence="1">Hp1</strain>
    </source>
</reference>
<name>A0AAV0TPY0_HYABA</name>
<evidence type="ECO:0000313" key="2">
    <source>
        <dbReference type="Proteomes" id="UP001162031"/>
    </source>
</evidence>